<dbReference type="InterPro" id="IPR006455">
    <property type="entry name" value="Homeodomain_ZF_HD"/>
</dbReference>
<keyword evidence="9 10" id="KW-0539">Nucleus</keyword>
<dbReference type="GO" id="GO:0008270">
    <property type="term" value="F:zinc ion binding"/>
    <property type="evidence" value="ECO:0007669"/>
    <property type="project" value="UniProtKB-KW"/>
</dbReference>
<evidence type="ECO:0000259" key="12">
    <source>
        <dbReference type="PROSITE" id="PS50071"/>
    </source>
</evidence>
<keyword evidence="8" id="KW-0804">Transcription</keyword>
<evidence type="ECO:0000256" key="3">
    <source>
        <dbReference type="ARBA" id="ARBA00022771"/>
    </source>
</evidence>
<accession>A0AAV5IA42</accession>
<name>A0AAV5IA42_9ROSI</name>
<dbReference type="GO" id="GO:0050793">
    <property type="term" value="P:regulation of developmental process"/>
    <property type="evidence" value="ECO:0007669"/>
    <property type="project" value="TreeGrafter"/>
</dbReference>
<feature type="region of interest" description="Disordered" evidence="11">
    <location>
        <begin position="1"/>
        <end position="97"/>
    </location>
</feature>
<dbReference type="GO" id="GO:0003700">
    <property type="term" value="F:DNA-binding transcription factor activity"/>
    <property type="evidence" value="ECO:0007669"/>
    <property type="project" value="TreeGrafter"/>
</dbReference>
<dbReference type="FunFam" id="1.10.10.60:FF:000257">
    <property type="entry name" value="Zinc-finger homeodomain protein 2"/>
    <property type="match status" value="1"/>
</dbReference>
<protein>
    <recommendedName>
        <fullName evidence="16">ZF-HD dimerization-type domain-containing protein</fullName>
    </recommendedName>
</protein>
<dbReference type="InterPro" id="IPR006456">
    <property type="entry name" value="ZF_HD_homeobox_Cys/His_dimer"/>
</dbReference>
<dbReference type="PROSITE" id="PS51523">
    <property type="entry name" value="ZF_HD_DIMER"/>
    <property type="match status" value="1"/>
</dbReference>
<dbReference type="SUPFAM" id="SSF46689">
    <property type="entry name" value="Homeodomain-like"/>
    <property type="match status" value="1"/>
</dbReference>
<evidence type="ECO:0000256" key="9">
    <source>
        <dbReference type="ARBA" id="ARBA00023242"/>
    </source>
</evidence>
<feature type="domain" description="ZF-HD dimerization-type" evidence="13">
    <location>
        <begin position="104"/>
        <end position="153"/>
    </location>
</feature>
<keyword evidence="7 10" id="KW-0371">Homeobox</keyword>
<evidence type="ECO:0000256" key="10">
    <source>
        <dbReference type="PROSITE-ProRule" id="PRU00108"/>
    </source>
</evidence>
<evidence type="ECO:0000256" key="7">
    <source>
        <dbReference type="ARBA" id="ARBA00023155"/>
    </source>
</evidence>
<evidence type="ECO:0000256" key="6">
    <source>
        <dbReference type="ARBA" id="ARBA00023125"/>
    </source>
</evidence>
<evidence type="ECO:0000256" key="4">
    <source>
        <dbReference type="ARBA" id="ARBA00022833"/>
    </source>
</evidence>
<evidence type="ECO:0000256" key="11">
    <source>
        <dbReference type="SAM" id="MobiDB-lite"/>
    </source>
</evidence>
<sequence length="308" mass="34329">MEVRSQDKEMGMPRRRDQSVVSDTVLPQSLDHHHHHHHPVHHHQVNPHINKARRNPEPDPDPVPAPAATPAANRSSRRSPQRAPTPPQPSPAPPVATSAPLVRYRECLKNHAAATGGHVLDGCGEFMPCGEEGTLESLKCAACDCHRSFHRKEINGECQYTPNSYYTYTPNKNSTRRESIPTLPHHRLSHGFSISAPSTVPIAPVMMTFGGGNGGGPAESSSEDLIVCQANAAGQSSVQLPSSKKRFRTKFNQEQKDKMMEFAEKLGWKIQKQDEEEVQQFCAQVGVKRQVFKVWIHNNKQAMKKKQM</sequence>
<evidence type="ECO:0000313" key="14">
    <source>
        <dbReference type="EMBL" id="GKU94506.1"/>
    </source>
</evidence>
<dbReference type="InterPro" id="IPR009057">
    <property type="entry name" value="Homeodomain-like_sf"/>
</dbReference>
<dbReference type="EMBL" id="BPVZ01000008">
    <property type="protein sequence ID" value="GKU94506.1"/>
    <property type="molecule type" value="Genomic_DNA"/>
</dbReference>
<evidence type="ECO:0000259" key="13">
    <source>
        <dbReference type="PROSITE" id="PS51523"/>
    </source>
</evidence>
<evidence type="ECO:0000313" key="15">
    <source>
        <dbReference type="Proteomes" id="UP001054252"/>
    </source>
</evidence>
<feature type="compositionally biased region" description="Basic and acidic residues" evidence="11">
    <location>
        <begin position="1"/>
        <end position="18"/>
    </location>
</feature>
<dbReference type="Proteomes" id="UP001054252">
    <property type="component" value="Unassembled WGS sequence"/>
</dbReference>
<dbReference type="NCBIfam" id="TIGR01566">
    <property type="entry name" value="ZF_HD_prot_N"/>
    <property type="match status" value="1"/>
</dbReference>
<dbReference type="AlphaFoldDB" id="A0AAV5IA42"/>
<comment type="subcellular location">
    <subcellularLocation>
        <location evidence="1 10">Nucleus</location>
    </subcellularLocation>
</comment>
<evidence type="ECO:0000256" key="1">
    <source>
        <dbReference type="ARBA" id="ARBA00004123"/>
    </source>
</evidence>
<keyword evidence="5" id="KW-0805">Transcription regulation</keyword>
<feature type="compositionally biased region" description="Basic residues" evidence="11">
    <location>
        <begin position="32"/>
        <end position="53"/>
    </location>
</feature>
<evidence type="ECO:0000256" key="5">
    <source>
        <dbReference type="ARBA" id="ARBA00023015"/>
    </source>
</evidence>
<dbReference type="Pfam" id="PF04770">
    <property type="entry name" value="ZF-HD_dimer"/>
    <property type="match status" value="1"/>
</dbReference>
<evidence type="ECO:0000256" key="2">
    <source>
        <dbReference type="ARBA" id="ARBA00022723"/>
    </source>
</evidence>
<feature type="compositionally biased region" description="Pro residues" evidence="11">
    <location>
        <begin position="83"/>
        <end position="94"/>
    </location>
</feature>
<proteinExistence type="predicted"/>
<keyword evidence="4" id="KW-0862">Zinc</keyword>
<feature type="domain" description="Homeobox" evidence="12">
    <location>
        <begin position="242"/>
        <end position="306"/>
    </location>
</feature>
<dbReference type="GO" id="GO:0000976">
    <property type="term" value="F:transcription cis-regulatory region binding"/>
    <property type="evidence" value="ECO:0007669"/>
    <property type="project" value="TreeGrafter"/>
</dbReference>
<dbReference type="NCBIfam" id="TIGR01565">
    <property type="entry name" value="homeo_ZF_HD"/>
    <property type="match status" value="1"/>
</dbReference>
<dbReference type="PROSITE" id="PS50071">
    <property type="entry name" value="HOMEOBOX_2"/>
    <property type="match status" value="1"/>
</dbReference>
<dbReference type="Gene3D" id="1.10.10.60">
    <property type="entry name" value="Homeodomain-like"/>
    <property type="match status" value="1"/>
</dbReference>
<evidence type="ECO:0008006" key="16">
    <source>
        <dbReference type="Google" id="ProtNLM"/>
    </source>
</evidence>
<dbReference type="PANTHER" id="PTHR31948:SF119">
    <property type="entry name" value="ZINC-FINGER HOMEODOMAIN PROTEIN 6-LIKE"/>
    <property type="match status" value="1"/>
</dbReference>
<dbReference type="GO" id="GO:0005634">
    <property type="term" value="C:nucleus"/>
    <property type="evidence" value="ECO:0007669"/>
    <property type="project" value="UniProtKB-SubCell"/>
</dbReference>
<reference evidence="14 15" key="1">
    <citation type="journal article" date="2021" name="Commun. Biol.">
        <title>The genome of Shorea leprosula (Dipterocarpaceae) highlights the ecological relevance of drought in aseasonal tropical rainforests.</title>
        <authorList>
            <person name="Ng K.K.S."/>
            <person name="Kobayashi M.J."/>
            <person name="Fawcett J.A."/>
            <person name="Hatakeyama M."/>
            <person name="Paape T."/>
            <person name="Ng C.H."/>
            <person name="Ang C.C."/>
            <person name="Tnah L.H."/>
            <person name="Lee C.T."/>
            <person name="Nishiyama T."/>
            <person name="Sese J."/>
            <person name="O'Brien M.J."/>
            <person name="Copetti D."/>
            <person name="Mohd Noor M.I."/>
            <person name="Ong R.C."/>
            <person name="Putra M."/>
            <person name="Sireger I.Z."/>
            <person name="Indrioko S."/>
            <person name="Kosugi Y."/>
            <person name="Izuno A."/>
            <person name="Isagi Y."/>
            <person name="Lee S.L."/>
            <person name="Shimizu K.K."/>
        </authorList>
    </citation>
    <scope>NUCLEOTIDE SEQUENCE [LARGE SCALE GENOMIC DNA]</scope>
    <source>
        <strain evidence="14">214</strain>
    </source>
</reference>
<gene>
    <name evidence="14" type="ORF">SLEP1_g7997</name>
</gene>
<dbReference type="InterPro" id="IPR001356">
    <property type="entry name" value="HD"/>
</dbReference>
<organism evidence="14 15">
    <name type="scientific">Rubroshorea leprosula</name>
    <dbReference type="NCBI Taxonomy" id="152421"/>
    <lineage>
        <taxon>Eukaryota</taxon>
        <taxon>Viridiplantae</taxon>
        <taxon>Streptophyta</taxon>
        <taxon>Embryophyta</taxon>
        <taxon>Tracheophyta</taxon>
        <taxon>Spermatophyta</taxon>
        <taxon>Magnoliopsida</taxon>
        <taxon>eudicotyledons</taxon>
        <taxon>Gunneridae</taxon>
        <taxon>Pentapetalae</taxon>
        <taxon>rosids</taxon>
        <taxon>malvids</taxon>
        <taxon>Malvales</taxon>
        <taxon>Dipterocarpaceae</taxon>
        <taxon>Rubroshorea</taxon>
    </lineage>
</organism>
<dbReference type="PANTHER" id="PTHR31948">
    <property type="entry name" value="ZINC-FINGER HOMEODOMAIN PROTEIN 2"/>
    <property type="match status" value="1"/>
</dbReference>
<keyword evidence="3" id="KW-0863">Zinc-finger</keyword>
<feature type="DNA-binding region" description="Homeobox" evidence="10">
    <location>
        <begin position="244"/>
        <end position="307"/>
    </location>
</feature>
<keyword evidence="15" id="KW-1185">Reference proteome</keyword>
<comment type="caution">
    <text evidence="14">The sequence shown here is derived from an EMBL/GenBank/DDBJ whole genome shotgun (WGS) entry which is preliminary data.</text>
</comment>
<keyword evidence="6 10" id="KW-0238">DNA-binding</keyword>
<evidence type="ECO:0000256" key="8">
    <source>
        <dbReference type="ARBA" id="ARBA00023163"/>
    </source>
</evidence>
<keyword evidence="2" id="KW-0479">Metal-binding</keyword>